<evidence type="ECO:0000313" key="1">
    <source>
        <dbReference type="EMBL" id="VDL90615.1"/>
    </source>
</evidence>
<proteinExistence type="predicted"/>
<evidence type="ECO:0000313" key="2">
    <source>
        <dbReference type="Proteomes" id="UP000275846"/>
    </source>
</evidence>
<dbReference type="AlphaFoldDB" id="A0A183SJ32"/>
<evidence type="ECO:0000313" key="3">
    <source>
        <dbReference type="WBParaSite" id="SSLN_0000437401-mRNA-1"/>
    </source>
</evidence>
<protein>
    <submittedName>
        <fullName evidence="1 3">Uncharacterized protein</fullName>
    </submittedName>
</protein>
<name>A0A183SJ32_SCHSO</name>
<dbReference type="Proteomes" id="UP000275846">
    <property type="component" value="Unassembled WGS sequence"/>
</dbReference>
<dbReference type="EMBL" id="UYSU01032791">
    <property type="protein sequence ID" value="VDL90615.1"/>
    <property type="molecule type" value="Genomic_DNA"/>
</dbReference>
<reference evidence="3" key="1">
    <citation type="submission" date="2016-06" db="UniProtKB">
        <authorList>
            <consortium name="WormBaseParasite"/>
        </authorList>
    </citation>
    <scope>IDENTIFICATION</scope>
</reference>
<dbReference type="WBParaSite" id="SSLN_0000437401-mRNA-1">
    <property type="protein sequence ID" value="SSLN_0000437401-mRNA-1"/>
    <property type="gene ID" value="SSLN_0000437401"/>
</dbReference>
<sequence>MWKLVSNSHLWSTEAGFFPAATPKATVTTDVLNQVLVSGVVCAPTPDMSDARTSHFPSPNQKVLRWMRQQSHNLRSNQPERRTALVARQLARCKVDIAALIETRFSEQVQLEDAINDRLVSLRLLLRGGKFAAITSVYAAPMTSSDVVKDKFYEDLHALLVTVTKEDK</sequence>
<reference evidence="1 2" key="2">
    <citation type="submission" date="2018-11" db="EMBL/GenBank/DDBJ databases">
        <authorList>
            <consortium name="Pathogen Informatics"/>
        </authorList>
    </citation>
    <scope>NUCLEOTIDE SEQUENCE [LARGE SCALE GENOMIC DNA]</scope>
    <source>
        <strain evidence="1 2">NST_G2</strain>
    </source>
</reference>
<dbReference type="OrthoDB" id="10632910at2759"/>
<accession>A0A183SJ32</accession>
<organism evidence="3">
    <name type="scientific">Schistocephalus solidus</name>
    <name type="common">Tapeworm</name>
    <dbReference type="NCBI Taxonomy" id="70667"/>
    <lineage>
        <taxon>Eukaryota</taxon>
        <taxon>Metazoa</taxon>
        <taxon>Spiralia</taxon>
        <taxon>Lophotrochozoa</taxon>
        <taxon>Platyhelminthes</taxon>
        <taxon>Cestoda</taxon>
        <taxon>Eucestoda</taxon>
        <taxon>Diphyllobothriidea</taxon>
        <taxon>Diphyllobothriidae</taxon>
        <taxon>Schistocephalus</taxon>
    </lineage>
</organism>
<keyword evidence="2" id="KW-1185">Reference proteome</keyword>
<gene>
    <name evidence="1" type="ORF">SSLN_LOCUS4230</name>
</gene>